<dbReference type="RefSeq" id="WP_141789024.1">
    <property type="nucleotide sequence ID" value="NZ_BAAAKX010000001.1"/>
</dbReference>
<proteinExistence type="predicted"/>
<dbReference type="Proteomes" id="UP000319514">
    <property type="component" value="Unassembled WGS sequence"/>
</dbReference>
<evidence type="ECO:0000259" key="2">
    <source>
        <dbReference type="PROSITE" id="PS50937"/>
    </source>
</evidence>
<name>A0A542ZLI2_9MICO</name>
<sequence length="203" mass="20884">MRISELSARSGVSVATLKYYLREGLLHAGLATSATTATYDESHLERVRLIRALLDSGGLSVAAARRVTDALDTPPPARHDLLGVAHGALSGGPLSPAEGSAATAAAALVDALGWHVGICAPARAELERALAAAAAGGLEVPARDLTAYARAMHKVAEVDVRGVPRDSAAAALRHVVVGTVLLDPVLLALRRLAQEDVSSRTPS</sequence>
<dbReference type="PRINTS" id="PR00040">
    <property type="entry name" value="HTHMERR"/>
</dbReference>
<dbReference type="InterPro" id="IPR000551">
    <property type="entry name" value="MerR-type_HTH_dom"/>
</dbReference>
<gene>
    <name evidence="3" type="ORF">FB474_2612</name>
</gene>
<dbReference type="PANTHER" id="PTHR30204:SF98">
    <property type="entry name" value="HTH-TYPE TRANSCRIPTIONAL REGULATOR ADHR"/>
    <property type="match status" value="1"/>
</dbReference>
<keyword evidence="4" id="KW-1185">Reference proteome</keyword>
<dbReference type="GO" id="GO:0003700">
    <property type="term" value="F:DNA-binding transcription factor activity"/>
    <property type="evidence" value="ECO:0007669"/>
    <property type="project" value="InterPro"/>
</dbReference>
<keyword evidence="1" id="KW-0238">DNA-binding</keyword>
<feature type="domain" description="HTH merR-type" evidence="2">
    <location>
        <begin position="1"/>
        <end position="70"/>
    </location>
</feature>
<dbReference type="SUPFAM" id="SSF46955">
    <property type="entry name" value="Putative DNA-binding domain"/>
    <property type="match status" value="1"/>
</dbReference>
<evidence type="ECO:0000313" key="4">
    <source>
        <dbReference type="Proteomes" id="UP000319514"/>
    </source>
</evidence>
<dbReference type="CDD" id="cd04780">
    <property type="entry name" value="HTH_MerR-like_sg5"/>
    <property type="match status" value="1"/>
</dbReference>
<dbReference type="OrthoDB" id="5242095at2"/>
<dbReference type="EMBL" id="VFOQ01000001">
    <property type="protein sequence ID" value="TQL61207.1"/>
    <property type="molecule type" value="Genomic_DNA"/>
</dbReference>
<reference evidence="3 4" key="1">
    <citation type="submission" date="2019-06" db="EMBL/GenBank/DDBJ databases">
        <title>Sequencing the genomes of 1000 actinobacteria strains.</title>
        <authorList>
            <person name="Klenk H.-P."/>
        </authorList>
    </citation>
    <scope>NUCLEOTIDE SEQUENCE [LARGE SCALE GENOMIC DNA]</scope>
    <source>
        <strain evidence="3 4">DSM 18082</strain>
    </source>
</reference>
<dbReference type="AlphaFoldDB" id="A0A542ZLI2"/>
<protein>
    <submittedName>
        <fullName evidence="3">MerR-like DNA binding protein</fullName>
    </submittedName>
</protein>
<dbReference type="SMART" id="SM00422">
    <property type="entry name" value="HTH_MERR"/>
    <property type="match status" value="1"/>
</dbReference>
<comment type="caution">
    <text evidence="3">The sequence shown here is derived from an EMBL/GenBank/DDBJ whole genome shotgun (WGS) entry which is preliminary data.</text>
</comment>
<organism evidence="3 4">
    <name type="scientific">Oryzihumus leptocrescens</name>
    <dbReference type="NCBI Taxonomy" id="297536"/>
    <lineage>
        <taxon>Bacteria</taxon>
        <taxon>Bacillati</taxon>
        <taxon>Actinomycetota</taxon>
        <taxon>Actinomycetes</taxon>
        <taxon>Micrococcales</taxon>
        <taxon>Intrasporangiaceae</taxon>
        <taxon>Oryzihumus</taxon>
    </lineage>
</organism>
<dbReference type="InterPro" id="IPR047057">
    <property type="entry name" value="MerR_fam"/>
</dbReference>
<dbReference type="Gene3D" id="1.10.1660.10">
    <property type="match status" value="1"/>
</dbReference>
<dbReference type="InterPro" id="IPR009061">
    <property type="entry name" value="DNA-bd_dom_put_sf"/>
</dbReference>
<evidence type="ECO:0000313" key="3">
    <source>
        <dbReference type="EMBL" id="TQL61207.1"/>
    </source>
</evidence>
<dbReference type="PANTHER" id="PTHR30204">
    <property type="entry name" value="REDOX-CYCLING DRUG-SENSING TRANSCRIPTIONAL ACTIVATOR SOXR"/>
    <property type="match status" value="1"/>
</dbReference>
<evidence type="ECO:0000256" key="1">
    <source>
        <dbReference type="ARBA" id="ARBA00023125"/>
    </source>
</evidence>
<accession>A0A542ZLI2</accession>
<dbReference type="GO" id="GO:0003677">
    <property type="term" value="F:DNA binding"/>
    <property type="evidence" value="ECO:0007669"/>
    <property type="project" value="UniProtKB-KW"/>
</dbReference>
<dbReference type="Pfam" id="PF13411">
    <property type="entry name" value="MerR_1"/>
    <property type="match status" value="1"/>
</dbReference>
<dbReference type="PROSITE" id="PS50937">
    <property type="entry name" value="HTH_MERR_2"/>
    <property type="match status" value="1"/>
</dbReference>